<evidence type="ECO:0000256" key="5">
    <source>
        <dbReference type="ARBA" id="ARBA00023136"/>
    </source>
</evidence>
<protein>
    <submittedName>
        <fullName evidence="8">DHA1 family inner membrane transport protein</fullName>
    </submittedName>
</protein>
<dbReference type="SUPFAM" id="SSF103473">
    <property type="entry name" value="MFS general substrate transporter"/>
    <property type="match status" value="1"/>
</dbReference>
<dbReference type="PANTHER" id="PTHR43124">
    <property type="entry name" value="PURINE EFFLUX PUMP PBUE"/>
    <property type="match status" value="1"/>
</dbReference>
<keyword evidence="4 6" id="KW-1133">Transmembrane helix</keyword>
<dbReference type="Gene3D" id="1.20.1250.20">
    <property type="entry name" value="MFS general substrate transporter like domains"/>
    <property type="match status" value="2"/>
</dbReference>
<feature type="transmembrane region" description="Helical" evidence="6">
    <location>
        <begin position="212"/>
        <end position="234"/>
    </location>
</feature>
<dbReference type="EMBL" id="VFPH01000002">
    <property type="protein sequence ID" value="TQM37740.1"/>
    <property type="molecule type" value="Genomic_DNA"/>
</dbReference>
<feature type="transmembrane region" description="Helical" evidence="6">
    <location>
        <begin position="332"/>
        <end position="354"/>
    </location>
</feature>
<dbReference type="AlphaFoldDB" id="A0A543FV70"/>
<feature type="transmembrane region" description="Helical" evidence="6">
    <location>
        <begin position="279"/>
        <end position="312"/>
    </location>
</feature>
<dbReference type="InterPro" id="IPR050189">
    <property type="entry name" value="MFS_Efflux_Transporters"/>
</dbReference>
<dbReference type="Pfam" id="PF07690">
    <property type="entry name" value="MFS_1"/>
    <property type="match status" value="1"/>
</dbReference>
<evidence type="ECO:0000256" key="1">
    <source>
        <dbReference type="ARBA" id="ARBA00004651"/>
    </source>
</evidence>
<comment type="subcellular location">
    <subcellularLocation>
        <location evidence="1">Cell membrane</location>
        <topology evidence="1">Multi-pass membrane protein</topology>
    </subcellularLocation>
</comment>
<proteinExistence type="predicted"/>
<dbReference type="InterPro" id="IPR036259">
    <property type="entry name" value="MFS_trans_sf"/>
</dbReference>
<evidence type="ECO:0000259" key="7">
    <source>
        <dbReference type="PROSITE" id="PS50850"/>
    </source>
</evidence>
<reference evidence="8 9" key="1">
    <citation type="submission" date="2019-06" db="EMBL/GenBank/DDBJ databases">
        <title>Sequencing the genomes of 1000 actinobacteria strains.</title>
        <authorList>
            <person name="Klenk H.-P."/>
        </authorList>
    </citation>
    <scope>NUCLEOTIDE SEQUENCE [LARGE SCALE GENOMIC DNA]</scope>
    <source>
        <strain evidence="8 9">DSM 45511</strain>
    </source>
</reference>
<feature type="transmembrane region" description="Helical" evidence="6">
    <location>
        <begin position="56"/>
        <end position="75"/>
    </location>
</feature>
<feature type="transmembrane region" description="Helical" evidence="6">
    <location>
        <begin position="246"/>
        <end position="267"/>
    </location>
</feature>
<feature type="domain" description="Major facilitator superfamily (MFS) profile" evidence="7">
    <location>
        <begin position="16"/>
        <end position="389"/>
    </location>
</feature>
<evidence type="ECO:0000256" key="2">
    <source>
        <dbReference type="ARBA" id="ARBA00022475"/>
    </source>
</evidence>
<name>A0A543FV70_9PSEU</name>
<dbReference type="InterPro" id="IPR020846">
    <property type="entry name" value="MFS_dom"/>
</dbReference>
<evidence type="ECO:0000256" key="4">
    <source>
        <dbReference type="ARBA" id="ARBA00022989"/>
    </source>
</evidence>
<keyword evidence="5 6" id="KW-0472">Membrane</keyword>
<feature type="transmembrane region" description="Helical" evidence="6">
    <location>
        <begin position="366"/>
        <end position="384"/>
    </location>
</feature>
<dbReference type="GO" id="GO:0005886">
    <property type="term" value="C:plasma membrane"/>
    <property type="evidence" value="ECO:0007669"/>
    <property type="project" value="UniProtKB-SubCell"/>
</dbReference>
<sequence>MSNQQAVMSGGRANLVLATLFLGMFVLGTAELLVVGVLNVIAADLQVSIPAAGASVTGYALGLAIGGPLLAALTIRLDKRLVLAGALLLFILANLVTVLTASYGLFLTARVGTGAFQGLFIAAAFGVGISVVPPERMGRAISVVVSGVTVSAALGVPLGTLAGQLLGWRGSFVAIVVVSVVALIATLAVVPSVPSSGGGAGSQAKYAFAPRVLAVLVLHVLVFAAIYTALTYIVPFLETVTGVSGPWISVFLLAYGVATAVGSMSGGRFADRSAARTLIVGSIGVTAALAVLHLMGAVALLAAVAVLAMGLFGMGMAPSLQYRVVSLAGPGGALAQSLPASAVNVGIAFGSFAGGVAIERSTASSVVLPGLVIAVIAVAVAWATRNLTPPVVEADSAQPSLTDDMQV</sequence>
<keyword evidence="9" id="KW-1185">Reference proteome</keyword>
<feature type="transmembrane region" description="Helical" evidence="6">
    <location>
        <begin position="172"/>
        <end position="191"/>
    </location>
</feature>
<dbReference type="PANTHER" id="PTHR43124:SF3">
    <property type="entry name" value="CHLORAMPHENICOL EFFLUX PUMP RV0191"/>
    <property type="match status" value="1"/>
</dbReference>
<evidence type="ECO:0000313" key="9">
    <source>
        <dbReference type="Proteomes" id="UP000319818"/>
    </source>
</evidence>
<keyword evidence="2" id="KW-1003">Cell membrane</keyword>
<feature type="transmembrane region" description="Helical" evidence="6">
    <location>
        <begin position="140"/>
        <end position="166"/>
    </location>
</feature>
<evidence type="ECO:0000256" key="3">
    <source>
        <dbReference type="ARBA" id="ARBA00022692"/>
    </source>
</evidence>
<dbReference type="OrthoDB" id="9814237at2"/>
<dbReference type="PROSITE" id="PS50850">
    <property type="entry name" value="MFS"/>
    <property type="match status" value="1"/>
</dbReference>
<comment type="caution">
    <text evidence="8">The sequence shown here is derived from an EMBL/GenBank/DDBJ whole genome shotgun (WGS) entry which is preliminary data.</text>
</comment>
<dbReference type="GO" id="GO:0022857">
    <property type="term" value="F:transmembrane transporter activity"/>
    <property type="evidence" value="ECO:0007669"/>
    <property type="project" value="InterPro"/>
</dbReference>
<accession>A0A543FV70</accession>
<dbReference type="CDD" id="cd17324">
    <property type="entry name" value="MFS_NepI_like"/>
    <property type="match status" value="1"/>
</dbReference>
<dbReference type="Proteomes" id="UP000319818">
    <property type="component" value="Unassembled WGS sequence"/>
</dbReference>
<organism evidence="8 9">
    <name type="scientific">Pseudonocardia cypriaca</name>
    <dbReference type="NCBI Taxonomy" id="882449"/>
    <lineage>
        <taxon>Bacteria</taxon>
        <taxon>Bacillati</taxon>
        <taxon>Actinomycetota</taxon>
        <taxon>Actinomycetes</taxon>
        <taxon>Pseudonocardiales</taxon>
        <taxon>Pseudonocardiaceae</taxon>
        <taxon>Pseudonocardia</taxon>
    </lineage>
</organism>
<keyword evidence="3 6" id="KW-0812">Transmembrane</keyword>
<dbReference type="RefSeq" id="WP_142104514.1">
    <property type="nucleotide sequence ID" value="NZ_VFPH01000002.1"/>
</dbReference>
<dbReference type="InterPro" id="IPR011701">
    <property type="entry name" value="MFS"/>
</dbReference>
<feature type="transmembrane region" description="Helical" evidence="6">
    <location>
        <begin position="82"/>
        <end position="103"/>
    </location>
</feature>
<evidence type="ECO:0000256" key="6">
    <source>
        <dbReference type="SAM" id="Phobius"/>
    </source>
</evidence>
<evidence type="ECO:0000313" key="8">
    <source>
        <dbReference type="EMBL" id="TQM37740.1"/>
    </source>
</evidence>
<feature type="transmembrane region" description="Helical" evidence="6">
    <location>
        <begin position="115"/>
        <end position="133"/>
    </location>
</feature>
<gene>
    <name evidence="8" type="ORF">FB388_4958</name>
</gene>